<protein>
    <submittedName>
        <fullName evidence="1">(rape) hypothetical protein</fullName>
    </submittedName>
    <submittedName>
        <fullName evidence="2">BnaC01g23200D protein</fullName>
    </submittedName>
</protein>
<reference evidence="2 3" key="1">
    <citation type="journal article" date="2014" name="Science">
        <title>Plant genetics. Early allopolyploid evolution in the post-Neolithic Brassica napus oilseed genome.</title>
        <authorList>
            <person name="Chalhoub B."/>
            <person name="Denoeud F."/>
            <person name="Liu S."/>
            <person name="Parkin I.A."/>
            <person name="Tang H."/>
            <person name="Wang X."/>
            <person name="Chiquet J."/>
            <person name="Belcram H."/>
            <person name="Tong C."/>
            <person name="Samans B."/>
            <person name="Correa M."/>
            <person name="Da Silva C."/>
            <person name="Just J."/>
            <person name="Falentin C."/>
            <person name="Koh C.S."/>
            <person name="Le Clainche I."/>
            <person name="Bernard M."/>
            <person name="Bento P."/>
            <person name="Noel B."/>
            <person name="Labadie K."/>
            <person name="Alberti A."/>
            <person name="Charles M."/>
            <person name="Arnaud D."/>
            <person name="Guo H."/>
            <person name="Daviaud C."/>
            <person name="Alamery S."/>
            <person name="Jabbari K."/>
            <person name="Zhao M."/>
            <person name="Edger P.P."/>
            <person name="Chelaifa H."/>
            <person name="Tack D."/>
            <person name="Lassalle G."/>
            <person name="Mestiri I."/>
            <person name="Schnel N."/>
            <person name="Le Paslier M.C."/>
            <person name="Fan G."/>
            <person name="Renault V."/>
            <person name="Bayer P.E."/>
            <person name="Golicz A.A."/>
            <person name="Manoli S."/>
            <person name="Lee T.H."/>
            <person name="Thi V.H."/>
            <person name="Chalabi S."/>
            <person name="Hu Q."/>
            <person name="Fan C."/>
            <person name="Tollenaere R."/>
            <person name="Lu Y."/>
            <person name="Battail C."/>
            <person name="Shen J."/>
            <person name="Sidebottom C.H."/>
            <person name="Wang X."/>
            <person name="Canaguier A."/>
            <person name="Chauveau A."/>
            <person name="Berard A."/>
            <person name="Deniot G."/>
            <person name="Guan M."/>
            <person name="Liu Z."/>
            <person name="Sun F."/>
            <person name="Lim Y.P."/>
            <person name="Lyons E."/>
            <person name="Town C.D."/>
            <person name="Bancroft I."/>
            <person name="Wang X."/>
            <person name="Meng J."/>
            <person name="Ma J."/>
            <person name="Pires J.C."/>
            <person name="King G.J."/>
            <person name="Brunel D."/>
            <person name="Delourme R."/>
            <person name="Renard M."/>
            <person name="Aury J.M."/>
            <person name="Adams K.L."/>
            <person name="Batley J."/>
            <person name="Snowdon R.J."/>
            <person name="Tost J."/>
            <person name="Edwards D."/>
            <person name="Zhou Y."/>
            <person name="Hua W."/>
            <person name="Sharpe A.G."/>
            <person name="Paterson A.H."/>
            <person name="Guan C."/>
            <person name="Wincker P."/>
        </authorList>
    </citation>
    <scope>NUCLEOTIDE SEQUENCE [LARGE SCALE GENOMIC DNA]</scope>
    <source>
        <strain evidence="3">cv. Darmor-bzh</strain>
    </source>
</reference>
<proteinExistence type="predicted"/>
<dbReference type="EMBL" id="HG994365">
    <property type="protein sequence ID" value="CAF2073539.1"/>
    <property type="molecule type" value="Genomic_DNA"/>
</dbReference>
<reference evidence="2" key="2">
    <citation type="submission" date="2014-06" db="EMBL/GenBank/DDBJ databases">
        <authorList>
            <person name="Genoscope - CEA"/>
        </authorList>
    </citation>
    <scope>NUCLEOTIDE SEQUENCE</scope>
</reference>
<reference evidence="1" key="3">
    <citation type="submission" date="2021-01" db="EMBL/GenBank/DDBJ databases">
        <authorList>
            <consortium name="Genoscope - CEA"/>
            <person name="William W."/>
        </authorList>
    </citation>
    <scope>NUCLEOTIDE SEQUENCE</scope>
</reference>
<dbReference type="Proteomes" id="UP000028999">
    <property type="component" value="Unassembled WGS sequence"/>
</dbReference>
<gene>
    <name evidence="2" type="primary">BnaC01g23200D</name>
    <name evidence="1" type="ORF">DARMORV10_C01P28850.1</name>
    <name evidence="2" type="ORF">GSBRNA2T00090781001</name>
</gene>
<keyword evidence="3" id="KW-1185">Reference proteome</keyword>
<dbReference type="AlphaFoldDB" id="A0A078FPA3"/>
<accession>A0A078FPA3</accession>
<sequence length="55" mass="6161">MTPIIKNRSSQFQSPSSTAYFCLQKEISCKGLYTKCGRIKLILSQGHSDTHSSRP</sequence>
<evidence type="ECO:0000313" key="2">
    <source>
        <dbReference type="EMBL" id="CDY16285.1"/>
    </source>
</evidence>
<evidence type="ECO:0000313" key="1">
    <source>
        <dbReference type="EMBL" id="CAF2073539.1"/>
    </source>
</evidence>
<dbReference type="Proteomes" id="UP001295469">
    <property type="component" value="Chromosome C01"/>
</dbReference>
<name>A0A078FPA3_BRANA</name>
<dbReference type="EMBL" id="LK032062">
    <property type="protein sequence ID" value="CDY16285.1"/>
    <property type="molecule type" value="Genomic_DNA"/>
</dbReference>
<dbReference type="Gramene" id="CDY16285">
    <property type="protein sequence ID" value="CDY16285"/>
    <property type="gene ID" value="GSBRNA2T00090781001"/>
</dbReference>
<evidence type="ECO:0000313" key="3">
    <source>
        <dbReference type="Proteomes" id="UP000028999"/>
    </source>
</evidence>
<dbReference type="PaxDb" id="3708-A0A078FPA3"/>
<organism evidence="2 3">
    <name type="scientific">Brassica napus</name>
    <name type="common">Rape</name>
    <dbReference type="NCBI Taxonomy" id="3708"/>
    <lineage>
        <taxon>Eukaryota</taxon>
        <taxon>Viridiplantae</taxon>
        <taxon>Streptophyta</taxon>
        <taxon>Embryophyta</taxon>
        <taxon>Tracheophyta</taxon>
        <taxon>Spermatophyta</taxon>
        <taxon>Magnoliopsida</taxon>
        <taxon>eudicotyledons</taxon>
        <taxon>Gunneridae</taxon>
        <taxon>Pentapetalae</taxon>
        <taxon>rosids</taxon>
        <taxon>malvids</taxon>
        <taxon>Brassicales</taxon>
        <taxon>Brassicaceae</taxon>
        <taxon>Brassiceae</taxon>
        <taxon>Brassica</taxon>
    </lineage>
</organism>